<evidence type="ECO:0000313" key="2">
    <source>
        <dbReference type="Proteomes" id="UP000053558"/>
    </source>
</evidence>
<proteinExistence type="predicted"/>
<dbReference type="GO" id="GO:0005737">
    <property type="term" value="C:cytoplasm"/>
    <property type="evidence" value="ECO:0007669"/>
    <property type="project" value="TreeGrafter"/>
</dbReference>
<evidence type="ECO:0000313" key="1">
    <source>
        <dbReference type="EMBL" id="EIW81331.1"/>
    </source>
</evidence>
<dbReference type="GO" id="GO:0008757">
    <property type="term" value="F:S-adenosylmethionine-dependent methyltransferase activity"/>
    <property type="evidence" value="ECO:0007669"/>
    <property type="project" value="UniProtKB-ARBA"/>
</dbReference>
<keyword evidence="2" id="KW-1185">Reference proteome</keyword>
<organism evidence="1 2">
    <name type="scientific">Coniophora puteana (strain RWD-64-598)</name>
    <name type="common">Brown rot fungus</name>
    <dbReference type="NCBI Taxonomy" id="741705"/>
    <lineage>
        <taxon>Eukaryota</taxon>
        <taxon>Fungi</taxon>
        <taxon>Dikarya</taxon>
        <taxon>Basidiomycota</taxon>
        <taxon>Agaricomycotina</taxon>
        <taxon>Agaricomycetes</taxon>
        <taxon>Agaricomycetidae</taxon>
        <taxon>Boletales</taxon>
        <taxon>Coniophorineae</taxon>
        <taxon>Coniophoraceae</taxon>
        <taxon>Coniophora</taxon>
    </lineage>
</organism>
<dbReference type="PANTHER" id="PTHR14614:SF10">
    <property type="entry name" value="PROTEIN N-TERMINAL AND LYSINE N-METHYLTRANSFERASE EFM7"/>
    <property type="match status" value="1"/>
</dbReference>
<dbReference type="GeneID" id="19203186"/>
<evidence type="ECO:0008006" key="3">
    <source>
        <dbReference type="Google" id="ProtNLM"/>
    </source>
</evidence>
<dbReference type="OMA" id="FWIGRWA"/>
<protein>
    <recommendedName>
        <fullName evidence="3">Nicotinamide N-methyltransferase</fullName>
    </recommendedName>
</protein>
<sequence>MTSPAPPGDIEDILHDALEILGEKPISEGRAVQYGPLTLREGKANTLLADHLFSPALLLAEMIELGEISLHLIELGAGCALPSLLAATLPNPPSLAIVTDYPDETILASLRDNVNTNVSAFSPSCTVKYMGFEWGTDAKDLLALTGSTSAYDVVILSDLLHFDASHDVLIRSLSSLLSHASSARAYIAAGKYTKPEVCHNFVRAAKEAGIICEEHTTDEKSIVWRGKMTVSGLNKDDLGVRKAMCRWWVGRWASSSDS</sequence>
<gene>
    <name evidence="1" type="ORF">CONPUDRAFT_153884</name>
</gene>
<name>A0A5M3MS04_CONPW</name>
<dbReference type="OrthoDB" id="46564at2759"/>
<dbReference type="PANTHER" id="PTHR14614">
    <property type="entry name" value="HEPATOCELLULAR CARCINOMA-ASSOCIATED ANTIGEN"/>
    <property type="match status" value="1"/>
</dbReference>
<dbReference type="EMBL" id="JH711578">
    <property type="protein sequence ID" value="EIW81331.1"/>
    <property type="molecule type" value="Genomic_DNA"/>
</dbReference>
<dbReference type="InterPro" id="IPR019410">
    <property type="entry name" value="Methyltransf_16"/>
</dbReference>
<accession>A0A5M3MS04</accession>
<dbReference type="Gene3D" id="3.40.50.150">
    <property type="entry name" value="Vaccinia Virus protein VP39"/>
    <property type="match status" value="1"/>
</dbReference>
<dbReference type="Pfam" id="PF10294">
    <property type="entry name" value="Methyltransf_16"/>
    <property type="match status" value="1"/>
</dbReference>
<dbReference type="InterPro" id="IPR029063">
    <property type="entry name" value="SAM-dependent_MTases_sf"/>
</dbReference>
<dbReference type="RefSeq" id="XP_007768699.1">
    <property type="nucleotide sequence ID" value="XM_007770509.1"/>
</dbReference>
<dbReference type="AlphaFoldDB" id="A0A5M3MS04"/>
<dbReference type="Proteomes" id="UP000053558">
    <property type="component" value="Unassembled WGS sequence"/>
</dbReference>
<dbReference type="KEGG" id="cput:CONPUDRAFT_153884"/>
<comment type="caution">
    <text evidence="1">The sequence shown here is derived from an EMBL/GenBank/DDBJ whole genome shotgun (WGS) entry which is preliminary data.</text>
</comment>
<reference evidence="2" key="1">
    <citation type="journal article" date="2012" name="Science">
        <title>The Paleozoic origin of enzymatic lignin decomposition reconstructed from 31 fungal genomes.</title>
        <authorList>
            <person name="Floudas D."/>
            <person name="Binder M."/>
            <person name="Riley R."/>
            <person name="Barry K."/>
            <person name="Blanchette R.A."/>
            <person name="Henrissat B."/>
            <person name="Martinez A.T."/>
            <person name="Otillar R."/>
            <person name="Spatafora J.W."/>
            <person name="Yadav J.S."/>
            <person name="Aerts A."/>
            <person name="Benoit I."/>
            <person name="Boyd A."/>
            <person name="Carlson A."/>
            <person name="Copeland A."/>
            <person name="Coutinho P.M."/>
            <person name="de Vries R.P."/>
            <person name="Ferreira P."/>
            <person name="Findley K."/>
            <person name="Foster B."/>
            <person name="Gaskell J."/>
            <person name="Glotzer D."/>
            <person name="Gorecki P."/>
            <person name="Heitman J."/>
            <person name="Hesse C."/>
            <person name="Hori C."/>
            <person name="Igarashi K."/>
            <person name="Jurgens J.A."/>
            <person name="Kallen N."/>
            <person name="Kersten P."/>
            <person name="Kohler A."/>
            <person name="Kuees U."/>
            <person name="Kumar T.K.A."/>
            <person name="Kuo A."/>
            <person name="LaButti K."/>
            <person name="Larrondo L.F."/>
            <person name="Lindquist E."/>
            <person name="Ling A."/>
            <person name="Lombard V."/>
            <person name="Lucas S."/>
            <person name="Lundell T."/>
            <person name="Martin R."/>
            <person name="McLaughlin D.J."/>
            <person name="Morgenstern I."/>
            <person name="Morin E."/>
            <person name="Murat C."/>
            <person name="Nagy L.G."/>
            <person name="Nolan M."/>
            <person name="Ohm R.A."/>
            <person name="Patyshakuliyeva A."/>
            <person name="Rokas A."/>
            <person name="Ruiz-Duenas F.J."/>
            <person name="Sabat G."/>
            <person name="Salamov A."/>
            <person name="Samejima M."/>
            <person name="Schmutz J."/>
            <person name="Slot J.C."/>
            <person name="St John F."/>
            <person name="Stenlid J."/>
            <person name="Sun H."/>
            <person name="Sun S."/>
            <person name="Syed K."/>
            <person name="Tsang A."/>
            <person name="Wiebenga A."/>
            <person name="Young D."/>
            <person name="Pisabarro A."/>
            <person name="Eastwood D.C."/>
            <person name="Martin F."/>
            <person name="Cullen D."/>
            <person name="Grigoriev I.V."/>
            <person name="Hibbett D.S."/>
        </authorList>
    </citation>
    <scope>NUCLEOTIDE SEQUENCE [LARGE SCALE GENOMIC DNA]</scope>
    <source>
        <strain evidence="2">RWD-64-598 SS2</strain>
    </source>
</reference>